<organism evidence="10 11">
    <name type="scientific">Leptomonas pyrrhocoris</name>
    <name type="common">Firebug parasite</name>
    <dbReference type="NCBI Taxonomy" id="157538"/>
    <lineage>
        <taxon>Eukaryota</taxon>
        <taxon>Discoba</taxon>
        <taxon>Euglenozoa</taxon>
        <taxon>Kinetoplastea</taxon>
        <taxon>Metakinetoplastina</taxon>
        <taxon>Trypanosomatida</taxon>
        <taxon>Trypanosomatidae</taxon>
        <taxon>Leishmaniinae</taxon>
        <taxon>Leptomonas</taxon>
    </lineage>
</organism>
<evidence type="ECO:0000256" key="5">
    <source>
        <dbReference type="ARBA" id="ARBA00022723"/>
    </source>
</evidence>
<keyword evidence="5" id="KW-0479">Metal-binding</keyword>
<feature type="region of interest" description="Disordered" evidence="8">
    <location>
        <begin position="42"/>
        <end position="79"/>
    </location>
</feature>
<dbReference type="VEuPathDB" id="TriTrypDB:LpyrH10_01_9530"/>
<dbReference type="GO" id="GO:0004660">
    <property type="term" value="F:protein farnesyltransferase activity"/>
    <property type="evidence" value="ECO:0007669"/>
    <property type="project" value="TreeGrafter"/>
</dbReference>
<dbReference type="Pfam" id="PF00432">
    <property type="entry name" value="Prenyltrans"/>
    <property type="match status" value="1"/>
</dbReference>
<dbReference type="PANTHER" id="PTHR11774">
    <property type="entry name" value="GERANYLGERANYL TRANSFERASE TYPE BETA SUBUNIT"/>
    <property type="match status" value="1"/>
</dbReference>
<dbReference type="InterPro" id="IPR008930">
    <property type="entry name" value="Terpenoid_cyclase/PrenylTrfase"/>
</dbReference>
<dbReference type="RefSeq" id="XP_015665359.1">
    <property type="nucleotide sequence ID" value="XM_015797351.1"/>
</dbReference>
<protein>
    <submittedName>
        <fullName evidence="10">Farnesyltransferase beta subunit</fullName>
    </submittedName>
</protein>
<comment type="caution">
    <text evidence="10">The sequence shown here is derived from an EMBL/GenBank/DDBJ whole genome shotgun (WGS) entry which is preliminary data.</text>
</comment>
<evidence type="ECO:0000256" key="4">
    <source>
        <dbReference type="ARBA" id="ARBA00022679"/>
    </source>
</evidence>
<keyword evidence="11" id="KW-1185">Reference proteome</keyword>
<reference evidence="10 11" key="1">
    <citation type="submission" date="2015-07" db="EMBL/GenBank/DDBJ databases">
        <title>High-quality genome of monoxenous trypanosomatid Leptomonas pyrrhocoris.</title>
        <authorList>
            <person name="Flegontov P."/>
            <person name="Butenko A."/>
            <person name="Firsov S."/>
            <person name="Vlcek C."/>
            <person name="Logacheva M.D."/>
            <person name="Field M."/>
            <person name="Filatov D."/>
            <person name="Flegontova O."/>
            <person name="Gerasimov E."/>
            <person name="Jackson A.P."/>
            <person name="Kelly S."/>
            <person name="Opperdoes F."/>
            <person name="O'Reilly A."/>
            <person name="Votypka J."/>
            <person name="Yurchenko V."/>
            <person name="Lukes J."/>
        </authorList>
    </citation>
    <scope>NUCLEOTIDE SEQUENCE [LARGE SCALE GENOMIC DNA]</scope>
    <source>
        <strain evidence="10">H10</strain>
    </source>
</reference>
<evidence type="ECO:0000256" key="1">
    <source>
        <dbReference type="ARBA" id="ARBA00001947"/>
    </source>
</evidence>
<keyword evidence="6" id="KW-0677">Repeat</keyword>
<name>A0A0M9GBC6_LEPPY</name>
<dbReference type="Gene3D" id="1.50.10.20">
    <property type="match status" value="1"/>
</dbReference>
<evidence type="ECO:0000259" key="9">
    <source>
        <dbReference type="Pfam" id="PF00432"/>
    </source>
</evidence>
<dbReference type="GO" id="GO:0046872">
    <property type="term" value="F:metal ion binding"/>
    <property type="evidence" value="ECO:0007669"/>
    <property type="project" value="UniProtKB-KW"/>
</dbReference>
<gene>
    <name evidence="10" type="ORF">ABB37_00953</name>
</gene>
<dbReference type="OrthoDB" id="10261146at2759"/>
<dbReference type="SUPFAM" id="SSF48239">
    <property type="entry name" value="Terpenoid cyclases/Protein prenyltransferases"/>
    <property type="match status" value="1"/>
</dbReference>
<dbReference type="EMBL" id="LGTL01000001">
    <property type="protein sequence ID" value="KPA86920.1"/>
    <property type="molecule type" value="Genomic_DNA"/>
</dbReference>
<evidence type="ECO:0000256" key="8">
    <source>
        <dbReference type="SAM" id="MobiDB-lite"/>
    </source>
</evidence>
<sequence>MNLAPETTTIEAQRSTELLLLDHLRSTNPHLYALWCDHPDHNKSGDDSESTTGSATENDASPSPASMKEQRQAAAAATAGTTPFHYAEAQLHRAAHVAYASTHIQNLPNTLQGMYPSRPWVAYWCLQAVDLLGAVETDLLPRTPAADIAAFLYSCLSRDTTCEAELNAAAVLAEDSTQKSTPTGEGDERKIGYSAATVADGAERPAIGFAGGPVHQLPHLAASYAACCALAVLSVYDKGAAIRRLPRAAIKRWLLTLRNEDGSFRVHGGGESDIRASYCVAVITSLLCLDDPSTFDLARCRRAVEDDDIENADDADAGAAFRAPREYVEDVQYEPVLTLQTARFVAACQTHEGGFTCASTASEAHGAYTQCGLAALLLMKQPNLLHQSSLRRWLAARQLNCEGGFSGRTNKLVDSCYSHWIGASHVLLRAVEAYTKCFPARTEEERNTRGSAAEDGEEAEKAAVDASSAYLLAKEVVLLDHAQLLDAKLIQTTETAAWDRAEADHSRRVDLVDQFLGADDDCLRAASAKRSAWSALYDDILKAHDPASASPAAQSEAAKDIPDERVRTFHRRQAFLYADVGDYYFNQRKLQDYVLRCCQDAGVGGLMDKPGTAHDTYHTCYSLSGMSAAQNLQYLTHATASVAKDEAASPLSSPSYLARAFAQSYLPMRRVTGSYGVVLDIPGPSPAAEASVLRTTSPIFNIHQSAVLSAWRVWGLKSCL</sequence>
<keyword evidence="4 10" id="KW-0808">Transferase</keyword>
<dbReference type="InterPro" id="IPR045089">
    <property type="entry name" value="PGGT1B-like"/>
</dbReference>
<dbReference type="Proteomes" id="UP000037923">
    <property type="component" value="Unassembled WGS sequence"/>
</dbReference>
<evidence type="ECO:0000256" key="7">
    <source>
        <dbReference type="ARBA" id="ARBA00022833"/>
    </source>
</evidence>
<evidence type="ECO:0000256" key="3">
    <source>
        <dbReference type="ARBA" id="ARBA00022602"/>
    </source>
</evidence>
<keyword evidence="7" id="KW-0862">Zinc</keyword>
<dbReference type="PANTHER" id="PTHR11774:SF6">
    <property type="entry name" value="PROTEIN FARNESYLTRANSFERASE SUBUNIT BETA"/>
    <property type="match status" value="1"/>
</dbReference>
<evidence type="ECO:0000256" key="6">
    <source>
        <dbReference type="ARBA" id="ARBA00022737"/>
    </source>
</evidence>
<evidence type="ECO:0000313" key="11">
    <source>
        <dbReference type="Proteomes" id="UP000037923"/>
    </source>
</evidence>
<dbReference type="InterPro" id="IPR001330">
    <property type="entry name" value="Prenyltrans"/>
</dbReference>
<evidence type="ECO:0000256" key="2">
    <source>
        <dbReference type="ARBA" id="ARBA00010497"/>
    </source>
</evidence>
<dbReference type="GO" id="GO:0005965">
    <property type="term" value="C:protein farnesyltransferase complex"/>
    <property type="evidence" value="ECO:0007669"/>
    <property type="project" value="TreeGrafter"/>
</dbReference>
<dbReference type="OMA" id="DSCYSHW"/>
<feature type="compositionally biased region" description="Polar residues" evidence="8">
    <location>
        <begin position="50"/>
        <end position="64"/>
    </location>
</feature>
<accession>A0A0M9GBC6</accession>
<feature type="domain" description="Prenyltransferase alpha-alpha toroid" evidence="9">
    <location>
        <begin position="91"/>
        <end position="633"/>
    </location>
</feature>
<evidence type="ECO:0000313" key="10">
    <source>
        <dbReference type="EMBL" id="KPA86920.1"/>
    </source>
</evidence>
<dbReference type="AlphaFoldDB" id="A0A0M9GBC6"/>
<dbReference type="GeneID" id="26901250"/>
<keyword evidence="3" id="KW-0637">Prenyltransferase</keyword>
<proteinExistence type="inferred from homology"/>
<comment type="similarity">
    <text evidence="2">Belongs to the protein prenyltransferase subunit beta family.</text>
</comment>
<comment type="cofactor">
    <cofactor evidence="1">
        <name>Zn(2+)</name>
        <dbReference type="ChEBI" id="CHEBI:29105"/>
    </cofactor>
</comment>